<protein>
    <submittedName>
        <fullName evidence="2">HNH endonuclease</fullName>
    </submittedName>
</protein>
<name>A0A1J0M9R5_9CAUD</name>
<evidence type="ECO:0000313" key="2">
    <source>
        <dbReference type="EMBL" id="APD17116.1"/>
    </source>
</evidence>
<proteinExistence type="predicted"/>
<dbReference type="EMBL" id="KX831080">
    <property type="protein sequence ID" value="APD17116.1"/>
    <property type="molecule type" value="Genomic_DNA"/>
</dbReference>
<keyword evidence="3" id="KW-1185">Reference proteome</keyword>
<organism evidence="2 3">
    <name type="scientific">Mycobacterium phage Lukilu</name>
    <dbReference type="NCBI Taxonomy" id="1913044"/>
    <lineage>
        <taxon>Viruses</taxon>
        <taxon>Duplodnaviria</taxon>
        <taxon>Heunggongvirae</taxon>
        <taxon>Uroviricota</taxon>
        <taxon>Caudoviricetes</taxon>
        <taxon>Ceeclamvirinae</taxon>
        <taxon>Bixzunavirus</taxon>
        <taxon>Bixzunavirus lukilu</taxon>
    </lineage>
</organism>
<keyword evidence="2" id="KW-0255">Endonuclease</keyword>
<evidence type="ECO:0000313" key="3">
    <source>
        <dbReference type="Proteomes" id="UP000225191"/>
    </source>
</evidence>
<evidence type="ECO:0000256" key="1">
    <source>
        <dbReference type="SAM" id="MobiDB-lite"/>
    </source>
</evidence>
<keyword evidence="2" id="KW-0540">Nuclease</keyword>
<dbReference type="Gene3D" id="1.10.30.50">
    <property type="match status" value="1"/>
</dbReference>
<keyword evidence="2" id="KW-0378">Hydrolase</keyword>
<sequence>MPYKDPEAQRQYQREWVARRRTEYFAGKSCVECGATEDLRLDHIDPTQKVDHKIWSWSAARREAELTKCQVLCEPCHQEKTANDMGYHQHGTVGRYRNPKIKCRCKACTAANTQAQQRQRAKVPQAGIEPARTAF</sequence>
<dbReference type="GO" id="GO:0004519">
    <property type="term" value="F:endonuclease activity"/>
    <property type="evidence" value="ECO:0007669"/>
    <property type="project" value="UniProtKB-KW"/>
</dbReference>
<gene>
    <name evidence="2" type="ORF">SEA_LUKILU_78</name>
</gene>
<accession>A0A1J0M9R5</accession>
<dbReference type="Proteomes" id="UP000225191">
    <property type="component" value="Segment"/>
</dbReference>
<reference evidence="2 3" key="1">
    <citation type="submission" date="2016-09" db="EMBL/GenBank/DDBJ databases">
        <authorList>
            <person name="Anselmo A.F."/>
            <person name="Braun M.R."/>
            <person name="Demming S.E."/>
            <person name="Johnson R.I."/>
            <person name="Kranig C.J."/>
            <person name="Restrepo Toro I."/>
            <person name="Wolyniak M.J."/>
            <person name="Westholm D.E."/>
            <person name="Ball S.L."/>
            <person name="Garlena R.A."/>
            <person name="Russell D.A."/>
            <person name="Pope W.H."/>
            <person name="Jacobs-Sera D."/>
            <person name="Hendrix R.W."/>
            <person name="Hatfull G.F."/>
        </authorList>
    </citation>
    <scope>NUCLEOTIDE SEQUENCE [LARGE SCALE GENOMIC DNA]</scope>
</reference>
<feature type="region of interest" description="Disordered" evidence="1">
    <location>
        <begin position="116"/>
        <end position="135"/>
    </location>
</feature>